<dbReference type="Pfam" id="PF12759">
    <property type="entry name" value="HTH_Tnp_IS1"/>
    <property type="match status" value="1"/>
</dbReference>
<dbReference type="Proteomes" id="UP000292884">
    <property type="component" value="Unassembled WGS sequence"/>
</dbReference>
<keyword evidence="4" id="KW-0233">DNA recombination</keyword>
<protein>
    <submittedName>
        <fullName evidence="6">IS1 family transposase</fullName>
    </submittedName>
</protein>
<comment type="caution">
    <text evidence="6">The sequence shown here is derived from an EMBL/GenBank/DDBJ whole genome shotgun (WGS) entry which is preliminary data.</text>
</comment>
<dbReference type="AlphaFoldDB" id="A0A4V2MHQ5"/>
<dbReference type="EMBL" id="SJSK01000007">
    <property type="protein sequence ID" value="TCC87396.1"/>
    <property type="molecule type" value="Genomic_DNA"/>
</dbReference>
<dbReference type="NCBIfam" id="NF033558">
    <property type="entry name" value="transpos_IS1"/>
    <property type="match status" value="1"/>
</dbReference>
<evidence type="ECO:0000256" key="2">
    <source>
        <dbReference type="ARBA" id="ARBA00008841"/>
    </source>
</evidence>
<evidence type="ECO:0000256" key="4">
    <source>
        <dbReference type="ARBA" id="ARBA00023172"/>
    </source>
</evidence>
<dbReference type="GO" id="GO:0006313">
    <property type="term" value="P:DNA transposition"/>
    <property type="evidence" value="ECO:0007669"/>
    <property type="project" value="InterPro"/>
</dbReference>
<dbReference type="InterPro" id="IPR051354">
    <property type="entry name" value="Transposase_27_IS1"/>
</dbReference>
<gene>
    <name evidence="6" type="ORF">EZ428_21585</name>
</gene>
<evidence type="ECO:0000256" key="1">
    <source>
        <dbReference type="ARBA" id="ARBA00004091"/>
    </source>
</evidence>
<evidence type="ECO:0000259" key="5">
    <source>
        <dbReference type="Pfam" id="PF12759"/>
    </source>
</evidence>
<dbReference type="PANTHER" id="PTHR33293:SF1">
    <property type="entry name" value="INSERTION ELEMENT IS1 1 PROTEIN INSB-RELATED"/>
    <property type="match status" value="1"/>
</dbReference>
<sequence>MNVFTDKVVKVGFTKAGKQRFRCKACGKTGMENYSYRAYEVTLNDHIVRLTKEGMGIRSTARYLRISTNTLLRRIISIANELSIPQISTNKTYEVDEMRTYIKSKDRVVWIVCAYERESKRIVSFYTGHRTNKTLNVVLKTLQLANAKRIFTDGLRNYRYLIDKGIHRVKRFATNHIERFNLTLRTHLKRLNRRTICFSRSLLLLNAVLKIYLFA</sequence>
<evidence type="ECO:0000313" key="7">
    <source>
        <dbReference type="Proteomes" id="UP000292884"/>
    </source>
</evidence>
<name>A0A4V2MHQ5_9SPHI</name>
<dbReference type="GO" id="GO:0003677">
    <property type="term" value="F:DNA binding"/>
    <property type="evidence" value="ECO:0007669"/>
    <property type="project" value="InterPro"/>
</dbReference>
<dbReference type="InterPro" id="IPR024431">
    <property type="entry name" value="InsA_HTH_dom"/>
</dbReference>
<feature type="domain" description="Insertion element IS1 protein InsA helix-turn-helix" evidence="5">
    <location>
        <begin position="34"/>
        <end position="74"/>
    </location>
</feature>
<reference evidence="6 7" key="1">
    <citation type="submission" date="2019-02" db="EMBL/GenBank/DDBJ databases">
        <title>Pedobacter sp. RP-1-13 sp. nov., isolated from Arctic soil.</title>
        <authorList>
            <person name="Dahal R.H."/>
        </authorList>
    </citation>
    <scope>NUCLEOTIDE SEQUENCE [LARGE SCALE GENOMIC DNA]</scope>
    <source>
        <strain evidence="6 7">RP-1-13</strain>
    </source>
</reference>
<evidence type="ECO:0000256" key="3">
    <source>
        <dbReference type="ARBA" id="ARBA00022578"/>
    </source>
</evidence>
<dbReference type="Pfam" id="PF03400">
    <property type="entry name" value="DDE_Tnp_IS1"/>
    <property type="match status" value="1"/>
</dbReference>
<dbReference type="PANTHER" id="PTHR33293">
    <property type="entry name" value="INSERTION ELEMENT IS1 1 PROTEIN INSB-RELATED"/>
    <property type="match status" value="1"/>
</dbReference>
<evidence type="ECO:0000313" key="6">
    <source>
        <dbReference type="EMBL" id="TCC87396.1"/>
    </source>
</evidence>
<dbReference type="InterPro" id="IPR005063">
    <property type="entry name" value="Transposase_27"/>
</dbReference>
<proteinExistence type="inferred from homology"/>
<comment type="function">
    <text evidence="1">Absolutely required for transposition of IS1.</text>
</comment>
<keyword evidence="3" id="KW-0815">Transposition</keyword>
<dbReference type="GO" id="GO:0004803">
    <property type="term" value="F:transposase activity"/>
    <property type="evidence" value="ECO:0007669"/>
    <property type="project" value="InterPro"/>
</dbReference>
<comment type="similarity">
    <text evidence="2">Belongs to the transposase 27 family.</text>
</comment>
<organism evidence="6 7">
    <name type="scientific">Pedobacter frigiditerrae</name>
    <dbReference type="NCBI Taxonomy" id="2530452"/>
    <lineage>
        <taxon>Bacteria</taxon>
        <taxon>Pseudomonadati</taxon>
        <taxon>Bacteroidota</taxon>
        <taxon>Sphingobacteriia</taxon>
        <taxon>Sphingobacteriales</taxon>
        <taxon>Sphingobacteriaceae</taxon>
        <taxon>Pedobacter</taxon>
    </lineage>
</organism>
<dbReference type="OrthoDB" id="1086493at2"/>
<keyword evidence="7" id="KW-1185">Reference proteome</keyword>
<accession>A0A4V2MHQ5</accession>